<evidence type="ECO:0000256" key="2">
    <source>
        <dbReference type="ARBA" id="ARBA00022679"/>
    </source>
</evidence>
<dbReference type="RefSeq" id="WP_074728565.1">
    <property type="nucleotide sequence ID" value="NZ_FNQS01000006.1"/>
</dbReference>
<protein>
    <recommendedName>
        <fullName evidence="7">Glucokinase</fullName>
        <ecNumber evidence="7">2.7.1.2</ecNumber>
    </recommendedName>
    <alternativeName>
        <fullName evidence="7">Glucose kinase</fullName>
    </alternativeName>
</protein>
<dbReference type="Gene3D" id="3.30.420.40">
    <property type="match status" value="1"/>
</dbReference>
<dbReference type="GO" id="GO:0005524">
    <property type="term" value="F:ATP binding"/>
    <property type="evidence" value="ECO:0007669"/>
    <property type="project" value="UniProtKB-UniRule"/>
</dbReference>
<name>A0A1H4CKB0_9GAMM</name>
<dbReference type="NCBIfam" id="NF009073">
    <property type="entry name" value="PRK12408.1"/>
    <property type="match status" value="1"/>
</dbReference>
<evidence type="ECO:0000256" key="5">
    <source>
        <dbReference type="ARBA" id="ARBA00022840"/>
    </source>
</evidence>
<dbReference type="Proteomes" id="UP000187280">
    <property type="component" value="Unassembled WGS sequence"/>
</dbReference>
<evidence type="ECO:0000256" key="7">
    <source>
        <dbReference type="HAMAP-Rule" id="MF_00524"/>
    </source>
</evidence>
<evidence type="ECO:0000256" key="1">
    <source>
        <dbReference type="ARBA" id="ARBA00022490"/>
    </source>
</evidence>
<dbReference type="FunFam" id="3.40.367.20:FF:000002">
    <property type="entry name" value="Glucokinase"/>
    <property type="match status" value="1"/>
</dbReference>
<keyword evidence="1 7" id="KW-0963">Cytoplasm</keyword>
<dbReference type="PANTHER" id="PTHR47690">
    <property type="entry name" value="GLUCOKINASE"/>
    <property type="match status" value="1"/>
</dbReference>
<accession>A0A1H4CKB0</accession>
<dbReference type="STRING" id="71657.SAMN02982996_02014"/>
<dbReference type="EC" id="2.7.1.2" evidence="7"/>
<dbReference type="Pfam" id="PF02685">
    <property type="entry name" value="Glucokinase"/>
    <property type="match status" value="1"/>
</dbReference>
<proteinExistence type="inferred from homology"/>
<keyword evidence="4 7" id="KW-0418">Kinase</keyword>
<keyword evidence="3 7" id="KW-0547">Nucleotide-binding</keyword>
<dbReference type="EMBL" id="FNQS01000006">
    <property type="protein sequence ID" value="SEA60768.1"/>
    <property type="molecule type" value="Genomic_DNA"/>
</dbReference>
<evidence type="ECO:0000256" key="3">
    <source>
        <dbReference type="ARBA" id="ARBA00022741"/>
    </source>
</evidence>
<dbReference type="InterPro" id="IPR043129">
    <property type="entry name" value="ATPase_NBD"/>
</dbReference>
<reference evidence="9 10" key="1">
    <citation type="submission" date="2016-10" db="EMBL/GenBank/DDBJ databases">
        <authorList>
            <person name="de Groot N.N."/>
        </authorList>
    </citation>
    <scope>NUCLEOTIDE SEQUENCE [LARGE SCALE GENOMIC DNA]</scope>
    <source>
        <strain evidence="9 10">ATCC 29281</strain>
    </source>
</reference>
<dbReference type="SUPFAM" id="SSF53067">
    <property type="entry name" value="Actin-like ATPase domain"/>
    <property type="match status" value="1"/>
</dbReference>
<dbReference type="PANTHER" id="PTHR47690:SF1">
    <property type="entry name" value="GLUCOKINASE"/>
    <property type="match status" value="1"/>
</dbReference>
<dbReference type="GO" id="GO:0004340">
    <property type="term" value="F:glucokinase activity"/>
    <property type="evidence" value="ECO:0007669"/>
    <property type="project" value="UniProtKB-UniRule"/>
</dbReference>
<comment type="subcellular location">
    <subcellularLocation>
        <location evidence="7">Cytoplasm</location>
    </subcellularLocation>
</comment>
<feature type="binding site" evidence="7">
    <location>
        <begin position="8"/>
        <end position="13"/>
    </location>
    <ligand>
        <name>ATP</name>
        <dbReference type="ChEBI" id="CHEBI:30616"/>
    </ligand>
</feature>
<comment type="catalytic activity">
    <reaction evidence="7">
        <text>D-glucose + ATP = D-glucose 6-phosphate + ADP + H(+)</text>
        <dbReference type="Rhea" id="RHEA:17825"/>
        <dbReference type="ChEBI" id="CHEBI:4167"/>
        <dbReference type="ChEBI" id="CHEBI:15378"/>
        <dbReference type="ChEBI" id="CHEBI:30616"/>
        <dbReference type="ChEBI" id="CHEBI:61548"/>
        <dbReference type="ChEBI" id="CHEBI:456216"/>
        <dbReference type="EC" id="2.7.1.2"/>
    </reaction>
</comment>
<keyword evidence="6 7" id="KW-0324">Glycolysis</keyword>
<dbReference type="NCBIfam" id="TIGR00749">
    <property type="entry name" value="glk"/>
    <property type="match status" value="1"/>
</dbReference>
<evidence type="ECO:0000256" key="8">
    <source>
        <dbReference type="RuleBase" id="RU004046"/>
    </source>
</evidence>
<keyword evidence="10" id="KW-1185">Reference proteome</keyword>
<evidence type="ECO:0000313" key="10">
    <source>
        <dbReference type="Proteomes" id="UP000187280"/>
    </source>
</evidence>
<keyword evidence="5 7" id="KW-0067">ATP-binding</keyword>
<sequence length="322" mass="34668">MHQYALVGDVGGTNARLALCQLDDGAISRSKQYSVNDFPSLEAVINDFLSEHSELTVKSGCIAIACPVVDDWVEMTNHDWAFSIVKLQQQLGFDRLDVINDFTAVSMAIPVLREEDVIQLGGGSAEAGKPVAVYGAGTGLGVAHLLPVAGRWISLPGEGGHVDFAPNSEEEDAILSVLRHDIGHVSAERVLSGPGLVNIYRAVVKSDGRTPEELSPKAVSERALADDCLDCRRALSLFCVMLGRFGGNLALTMGTFGGVYIAGGIVPRFMEFFRHSGFRAAFEDKGRFKDYLAPIPVFMISHKQPGLLGAGAYLRQQLGYTL</sequence>
<dbReference type="GO" id="GO:0006096">
    <property type="term" value="P:glycolytic process"/>
    <property type="evidence" value="ECO:0007669"/>
    <property type="project" value="UniProtKB-UniRule"/>
</dbReference>
<dbReference type="GO" id="GO:0005829">
    <property type="term" value="C:cytosol"/>
    <property type="evidence" value="ECO:0007669"/>
    <property type="project" value="TreeGrafter"/>
</dbReference>
<dbReference type="GeneID" id="97764886"/>
<comment type="similarity">
    <text evidence="7 8">Belongs to the bacterial glucokinase family.</text>
</comment>
<dbReference type="HAMAP" id="MF_00524">
    <property type="entry name" value="Glucokinase"/>
    <property type="match status" value="1"/>
</dbReference>
<dbReference type="eggNOG" id="COG0837">
    <property type="taxonomic scope" value="Bacteria"/>
</dbReference>
<dbReference type="NCBIfam" id="NF001414">
    <property type="entry name" value="PRK00292.1-1"/>
    <property type="match status" value="1"/>
</dbReference>
<organism evidence="9 10">
    <name type="scientific">Lonsdalea quercina</name>
    <dbReference type="NCBI Taxonomy" id="71657"/>
    <lineage>
        <taxon>Bacteria</taxon>
        <taxon>Pseudomonadati</taxon>
        <taxon>Pseudomonadota</taxon>
        <taxon>Gammaproteobacteria</taxon>
        <taxon>Enterobacterales</taxon>
        <taxon>Pectobacteriaceae</taxon>
        <taxon>Lonsdalea</taxon>
    </lineage>
</organism>
<dbReference type="InterPro" id="IPR003836">
    <property type="entry name" value="Glucokinase"/>
</dbReference>
<dbReference type="NCBIfam" id="NF001416">
    <property type="entry name" value="PRK00292.1-3"/>
    <property type="match status" value="1"/>
</dbReference>
<dbReference type="AlphaFoldDB" id="A0A1H4CKB0"/>
<evidence type="ECO:0000256" key="6">
    <source>
        <dbReference type="ARBA" id="ARBA00023152"/>
    </source>
</evidence>
<dbReference type="GO" id="GO:0005536">
    <property type="term" value="F:D-glucose binding"/>
    <property type="evidence" value="ECO:0007669"/>
    <property type="project" value="InterPro"/>
</dbReference>
<dbReference type="InterPro" id="IPR050201">
    <property type="entry name" value="Bacterial_glucokinase"/>
</dbReference>
<keyword evidence="2 7" id="KW-0808">Transferase</keyword>
<evidence type="ECO:0000256" key="4">
    <source>
        <dbReference type="ARBA" id="ARBA00022777"/>
    </source>
</evidence>
<dbReference type="CDD" id="cd24008">
    <property type="entry name" value="ASKHA_NBD_GLK"/>
    <property type="match status" value="1"/>
</dbReference>
<evidence type="ECO:0000313" key="9">
    <source>
        <dbReference type="EMBL" id="SEA60768.1"/>
    </source>
</evidence>
<dbReference type="Gene3D" id="3.40.367.20">
    <property type="match status" value="1"/>
</dbReference>
<gene>
    <name evidence="7" type="primary">glk</name>
    <name evidence="9" type="ORF">SAMN02982996_02014</name>
</gene>